<evidence type="ECO:0000313" key="3">
    <source>
        <dbReference type="Proteomes" id="UP001235030"/>
    </source>
</evidence>
<accession>A0ABY9PYP2</accession>
<dbReference type="RefSeq" id="WP_228106609.1">
    <property type="nucleotide sequence ID" value="NZ_CP101637.1"/>
</dbReference>
<name>A0ABY9PYP2_9FIRM</name>
<sequence length="65" mass="7475">MIEINNLNELIEAIGKYSVPQHVMIDVDNRIKDWLISGGNESDNYILNQCKYVERIINKNQGGIQ</sequence>
<dbReference type="Proteomes" id="UP001235030">
    <property type="component" value="Chromosome"/>
</dbReference>
<keyword evidence="3" id="KW-1185">Reference proteome</keyword>
<dbReference type="InterPro" id="IPR049242">
    <property type="entry name" value="DUF6877"/>
</dbReference>
<feature type="domain" description="DUF6877" evidence="1">
    <location>
        <begin position="7"/>
        <end position="58"/>
    </location>
</feature>
<evidence type="ECO:0000259" key="1">
    <source>
        <dbReference type="Pfam" id="PF21793"/>
    </source>
</evidence>
<protein>
    <recommendedName>
        <fullName evidence="1">DUF6877 domain-containing protein</fullName>
    </recommendedName>
</protein>
<reference evidence="2 3" key="1">
    <citation type="submission" date="2022-07" db="EMBL/GenBank/DDBJ databases">
        <title>Genome sequence of Terrisporobacter mayombei DSM6539.</title>
        <authorList>
            <person name="Boeer T."/>
            <person name="Bengelsdorf F.R."/>
            <person name="Daniel R."/>
            <person name="Poehlein A."/>
        </authorList>
    </citation>
    <scope>NUCLEOTIDE SEQUENCE [LARGE SCALE GENOMIC DNA]</scope>
    <source>
        <strain evidence="2 3">DSM 6539</strain>
    </source>
</reference>
<dbReference type="Pfam" id="PF21793">
    <property type="entry name" value="DUF6877"/>
    <property type="match status" value="1"/>
</dbReference>
<organism evidence="2 3">
    <name type="scientific">Terrisporobacter mayombei</name>
    <dbReference type="NCBI Taxonomy" id="1541"/>
    <lineage>
        <taxon>Bacteria</taxon>
        <taxon>Bacillati</taxon>
        <taxon>Bacillota</taxon>
        <taxon>Clostridia</taxon>
        <taxon>Peptostreptococcales</taxon>
        <taxon>Peptostreptococcaceae</taxon>
        <taxon>Terrisporobacter</taxon>
    </lineage>
</organism>
<evidence type="ECO:0000313" key="2">
    <source>
        <dbReference type="EMBL" id="WMT79885.1"/>
    </source>
</evidence>
<dbReference type="EMBL" id="CP101637">
    <property type="protein sequence ID" value="WMT79885.1"/>
    <property type="molecule type" value="Genomic_DNA"/>
</dbReference>
<proteinExistence type="predicted"/>
<gene>
    <name evidence="2" type="ORF">TEMA_01560</name>
</gene>